<dbReference type="SUPFAM" id="SSF53300">
    <property type="entry name" value="vWA-like"/>
    <property type="match status" value="1"/>
</dbReference>
<dbReference type="PROSITE" id="PS50234">
    <property type="entry name" value="VWFA"/>
    <property type="match status" value="1"/>
</dbReference>
<dbReference type="CDD" id="cd00198">
    <property type="entry name" value="vWFA"/>
    <property type="match status" value="1"/>
</dbReference>
<dbReference type="SMART" id="SM00327">
    <property type="entry name" value="VWA"/>
    <property type="match status" value="1"/>
</dbReference>
<evidence type="ECO:0000259" key="1">
    <source>
        <dbReference type="PROSITE" id="PS50234"/>
    </source>
</evidence>
<reference evidence="2 3" key="1">
    <citation type="submission" date="2019-02" db="EMBL/GenBank/DDBJ databases">
        <title>Deep-cultivation of Planctomycetes and their phenomic and genomic characterization uncovers novel biology.</title>
        <authorList>
            <person name="Wiegand S."/>
            <person name="Jogler M."/>
            <person name="Boedeker C."/>
            <person name="Pinto D."/>
            <person name="Vollmers J."/>
            <person name="Rivas-Marin E."/>
            <person name="Kohn T."/>
            <person name="Peeters S.H."/>
            <person name="Heuer A."/>
            <person name="Rast P."/>
            <person name="Oberbeckmann S."/>
            <person name="Bunk B."/>
            <person name="Jeske O."/>
            <person name="Meyerdierks A."/>
            <person name="Storesund J.E."/>
            <person name="Kallscheuer N."/>
            <person name="Luecker S."/>
            <person name="Lage O.M."/>
            <person name="Pohl T."/>
            <person name="Merkel B.J."/>
            <person name="Hornburger P."/>
            <person name="Mueller R.-W."/>
            <person name="Bruemmer F."/>
            <person name="Labrenz M."/>
            <person name="Spormann A.M."/>
            <person name="Op den Camp H."/>
            <person name="Overmann J."/>
            <person name="Amann R."/>
            <person name="Jetten M.S.M."/>
            <person name="Mascher T."/>
            <person name="Medema M.H."/>
            <person name="Devos D.P."/>
            <person name="Kaster A.-K."/>
            <person name="Ovreas L."/>
            <person name="Rohde M."/>
            <person name="Galperin M.Y."/>
            <person name="Jogler C."/>
        </authorList>
    </citation>
    <scope>NUCLEOTIDE SEQUENCE [LARGE SCALE GENOMIC DNA]</scope>
    <source>
        <strain evidence="2 3">K23_9</strain>
    </source>
</reference>
<evidence type="ECO:0000313" key="2">
    <source>
        <dbReference type="EMBL" id="QDT09856.1"/>
    </source>
</evidence>
<sequence>MNITTNNRRSPRAAAMSRRGSVMTLMAFVLPVLALLAAFCVNTAHMQLTRTELVVATDAAARAGGRAFSEVQTVAAAKDAAKVTAALNTVNGKPLKIRDGDSANEIEFGKTNQYDGTSSRYHFEKIPTSQIDNGTVASAVRVNGIRDFNSLSGRVPLIIPGLLDKYDFGTTQASVAMQVDRDISMIIDRSGSMGEVEFDWPNNTSPWYSSTMSAGYYAGMLTRSYSSRRGYSYYYASGVSELEYKQWAWEEHYDLGTAPRPPWQDLVAAVDAFLDVLDTTSQEEQVSLASYSTYATLDTWLEKDHQVVRDKVGDLYPNGWTAIGRGMQSGINALLSNEARPFAAKTMVVMTDGIENRGDSAVTVAQSFMGQYLLTIHTVTFGEGADQALMQQVAAIGGGKHYHAADGDQLIAIFEEIANNLPTILTK</sequence>
<dbReference type="Pfam" id="PF13400">
    <property type="entry name" value="Tad"/>
    <property type="match status" value="1"/>
</dbReference>
<keyword evidence="3" id="KW-1185">Reference proteome</keyword>
<dbReference type="Proteomes" id="UP000319817">
    <property type="component" value="Chromosome"/>
</dbReference>
<gene>
    <name evidence="2" type="ORF">K239x_18080</name>
</gene>
<proteinExistence type="predicted"/>
<organism evidence="2 3">
    <name type="scientific">Stieleria marina</name>
    <dbReference type="NCBI Taxonomy" id="1930275"/>
    <lineage>
        <taxon>Bacteria</taxon>
        <taxon>Pseudomonadati</taxon>
        <taxon>Planctomycetota</taxon>
        <taxon>Planctomycetia</taxon>
        <taxon>Pirellulales</taxon>
        <taxon>Pirellulaceae</taxon>
        <taxon>Stieleria</taxon>
    </lineage>
</organism>
<protein>
    <submittedName>
        <fullName evidence="2">von Willebrand factor type A domain protein</fullName>
    </submittedName>
</protein>
<feature type="domain" description="VWFA" evidence="1">
    <location>
        <begin position="182"/>
        <end position="417"/>
    </location>
</feature>
<dbReference type="RefSeq" id="WP_145417427.1">
    <property type="nucleotide sequence ID" value="NZ_CP036526.1"/>
</dbReference>
<evidence type="ECO:0000313" key="3">
    <source>
        <dbReference type="Proteomes" id="UP000319817"/>
    </source>
</evidence>
<accession>A0A517NRZ9</accession>
<dbReference type="OrthoDB" id="242905at2"/>
<dbReference type="InterPro" id="IPR028087">
    <property type="entry name" value="Tad_N"/>
</dbReference>
<dbReference type="InterPro" id="IPR036465">
    <property type="entry name" value="vWFA_dom_sf"/>
</dbReference>
<dbReference type="AlphaFoldDB" id="A0A517NRZ9"/>
<dbReference type="InterPro" id="IPR002035">
    <property type="entry name" value="VWF_A"/>
</dbReference>
<dbReference type="Gene3D" id="3.40.50.410">
    <property type="entry name" value="von Willebrand factor, type A domain"/>
    <property type="match status" value="1"/>
</dbReference>
<dbReference type="Pfam" id="PF00092">
    <property type="entry name" value="VWA"/>
    <property type="match status" value="1"/>
</dbReference>
<name>A0A517NRZ9_9BACT</name>
<dbReference type="EMBL" id="CP036526">
    <property type="protein sequence ID" value="QDT09856.1"/>
    <property type="molecule type" value="Genomic_DNA"/>
</dbReference>